<dbReference type="Proteomes" id="UP001529514">
    <property type="component" value="Chromosome"/>
</dbReference>
<proteinExistence type="predicted"/>
<gene>
    <name evidence="5" type="ORF">TCT1_30140</name>
</gene>
<evidence type="ECO:0000256" key="2">
    <source>
        <dbReference type="SAM" id="Coils"/>
    </source>
</evidence>
<evidence type="ECO:0000313" key="5">
    <source>
        <dbReference type="EMBL" id="BET98093.1"/>
    </source>
</evidence>
<dbReference type="InterPro" id="IPR010090">
    <property type="entry name" value="Phage_tape_meas"/>
</dbReference>
<dbReference type="Pfam" id="PF10145">
    <property type="entry name" value="PhageMin_Tail"/>
    <property type="match status" value="1"/>
</dbReference>
<evidence type="ECO:0000256" key="1">
    <source>
        <dbReference type="ARBA" id="ARBA00022612"/>
    </source>
</evidence>
<dbReference type="PANTHER" id="PTHR37813">
    <property type="entry name" value="FELS-2 PROPHAGE PROTEIN"/>
    <property type="match status" value="1"/>
</dbReference>
<protein>
    <submittedName>
        <fullName evidence="5">Phage tail tape measure protein</fullName>
    </submittedName>
</protein>
<evidence type="ECO:0000313" key="6">
    <source>
        <dbReference type="Proteomes" id="UP001529514"/>
    </source>
</evidence>
<reference evidence="5 6" key="1">
    <citation type="submission" date="2023-10" db="EMBL/GenBank/DDBJ databases">
        <title>Xenorhabdus taiwanensis sp. nov., a symbiotic bacterium associated with the entomopathogenic nematode Steinernema taiwanensis.</title>
        <authorList>
            <person name="Tseng C.T."/>
            <person name="Shu H.Y."/>
            <person name="Chen M.H."/>
            <person name="Fang Y.J."/>
            <person name="Wu T.L."/>
            <person name="Lin Y.C."/>
            <person name="Huang C.J."/>
        </authorList>
    </citation>
    <scope>NUCLEOTIDE SEQUENCE [LARGE SCALE GENOMIC DNA]</scope>
    <source>
        <strain evidence="5 6">TCT-1</strain>
    </source>
</reference>
<evidence type="ECO:0000259" key="4">
    <source>
        <dbReference type="Pfam" id="PF10145"/>
    </source>
</evidence>
<accession>A0ABN7C6S9</accession>
<feature type="region of interest" description="Disordered" evidence="3">
    <location>
        <begin position="638"/>
        <end position="686"/>
    </location>
</feature>
<keyword evidence="6" id="KW-1185">Reference proteome</keyword>
<keyword evidence="2" id="KW-0175">Coiled coil</keyword>
<organism evidence="5 6">
    <name type="scientific">Xenorhabdus taiwanensis</name>
    <dbReference type="NCBI Taxonomy" id="3085177"/>
    <lineage>
        <taxon>Bacteria</taxon>
        <taxon>Pseudomonadati</taxon>
        <taxon>Pseudomonadota</taxon>
        <taxon>Gammaproteobacteria</taxon>
        <taxon>Enterobacterales</taxon>
        <taxon>Morganellaceae</taxon>
        <taxon>Xenorhabdus</taxon>
    </lineage>
</organism>
<dbReference type="RefSeq" id="WP_374051629.1">
    <property type="nucleotide sequence ID" value="NZ_AP028978.1"/>
</dbReference>
<evidence type="ECO:0000256" key="3">
    <source>
        <dbReference type="SAM" id="MobiDB-lite"/>
    </source>
</evidence>
<dbReference type="EMBL" id="AP028978">
    <property type="protein sequence ID" value="BET98093.1"/>
    <property type="molecule type" value="Genomic_DNA"/>
</dbReference>
<name>A0ABN7C6S9_9GAMM</name>
<sequence>MGNLSTLTVGLLVNATSFKSQIMDAYRHAGRESERFTDKAASDAKKVKKTYSSLANQIQSVSGRLMLLAGTGFSLSTIISHTRKYGQALSDLSAITGATGAQLKKLDEEAQRLGRTTEFGATRITEAFKLMASAKPELLKSAEGLTLATEKAVILAQASGIELPEATKALALSLNQFGASAEQADRFINVLAAGAKYGSSEIGETAQAIKNGGTVAAQAGISFEELSAAIQILAERGIKGSEAGTAIRNVVLALERSTDKKLKPSVVGLSAALEHLTTKNLSTAEAVKLFGRANVSAASNLVTGRGKLDDLTQKLTGTQVAYEQASARANNLSSDLDVLSSAFEGLAIKVGQSADGPLRTGVQGATSAINTLAENFNLAAAVALHTLIPVVATKLTAGLRENVSAWKATEKATRNVAKQKAETAKRTIEQANATIQLTQRQGEHIEKMRQLNGQHGLFVNYSKETNALYRKEMEAIKQKERATRLLEVANRRLSFSYRALSTSTNMARSALLLMGGWTGAAVLAGSALYGLYNHTVQTKEGLRQLKDETVETIAELQRLSRVKIEVSIDKIKEKITDLQDERKEVARRLEGYSDKKINLADKGFFVFTDAEKLKKEKRELLSQLEDLDKSLEVQTKKLQHHESTVSIGKFDVPPPDTSKSEESNNKSWTGSDDGEDKGSKKKKGSTQILNQYQQLRFDIERAHTTSLGRILLSEQETQRKLDEVAKSGLVSQNEIERLKALNAANHQKQRQELAERYAPAKALIRQERDASKELKALYAERLLTEQEYFLARKTLQQTSVKDQLTEQARQIAMPRLDIAGEVDPITQLKNQLTEQTALYEAYYQNNLIKKERYEQLVNAADTRSRDAQFAAAKELYGAQGDFQKMQMNLLDVVEQRTGNALTGMLTGTKSFSESMKELSASLAQSIIQDLVRIAMQAMITKALSGFFGGLGGASMGISSLASAGSGASSASVGAMGMSTSWQSFTPNAKGGVYNSPSLSSYSGQIVSSPKLFAFAKGAGLMGEAGPEAIMPLKRGPDGKLGVQATGGASNQTIVNVDIVVNSDGNHEVKATSGFEAAGHDVAKFIDQRFKLLLHKSLGQGGELSTAIKGGRR</sequence>
<dbReference type="NCBIfam" id="TIGR01760">
    <property type="entry name" value="tape_meas_TP901"/>
    <property type="match status" value="2"/>
</dbReference>
<dbReference type="PANTHER" id="PTHR37813:SF1">
    <property type="entry name" value="FELS-2 PROPHAGE PROTEIN"/>
    <property type="match status" value="1"/>
</dbReference>
<keyword evidence="1" id="KW-1188">Viral release from host cell</keyword>
<feature type="coiled-coil region" evidence="2">
    <location>
        <begin position="414"/>
        <end position="441"/>
    </location>
</feature>
<feature type="domain" description="Phage tail tape measure protein" evidence="4">
    <location>
        <begin position="108"/>
        <end position="321"/>
    </location>
</feature>